<sequence length="120" mass="14058">MVESSNTNFDLTSSATWFRGVATYGKIMVGNKAFEFYNDRNPADYVQIPWAEVTYVVADVHFGGRYIPRFEVRTRKNGEFIFSARNNKEALRAIRKYVPADRMRRALGLWQKIKSRFIHK</sequence>
<dbReference type="Proteomes" id="UP001321741">
    <property type="component" value="Chromosome"/>
</dbReference>
<name>A0ABM8BFM6_9LACO</name>
<dbReference type="InterPro" id="IPR010360">
    <property type="entry name" value="DUF956"/>
</dbReference>
<dbReference type="PIRSF" id="PIRSF021265">
    <property type="entry name" value="DUF956"/>
    <property type="match status" value="1"/>
</dbReference>
<keyword evidence="2" id="KW-1185">Reference proteome</keyword>
<organism evidence="1 2">
    <name type="scientific">Lactobacillus xylocopicola</name>
    <dbReference type="NCBI Taxonomy" id="2976676"/>
    <lineage>
        <taxon>Bacteria</taxon>
        <taxon>Bacillati</taxon>
        <taxon>Bacillota</taxon>
        <taxon>Bacilli</taxon>
        <taxon>Lactobacillales</taxon>
        <taxon>Lactobacillaceae</taxon>
        <taxon>Lactobacillus</taxon>
    </lineage>
</organism>
<accession>A0ABM8BFM6</accession>
<dbReference type="RefSeq" id="WP_317637739.1">
    <property type="nucleotide sequence ID" value="NZ_AP026803.1"/>
</dbReference>
<evidence type="ECO:0000313" key="2">
    <source>
        <dbReference type="Proteomes" id="UP001321741"/>
    </source>
</evidence>
<reference evidence="1 2" key="1">
    <citation type="journal article" date="2023" name="Microbiol. Spectr.">
        <title>Symbiosis of Carpenter Bees with Uncharacterized Lactic Acid Bacteria Showing NAD Auxotrophy.</title>
        <authorList>
            <person name="Kawasaki S."/>
            <person name="Ozawa K."/>
            <person name="Mori T."/>
            <person name="Yamamoto A."/>
            <person name="Ito M."/>
            <person name="Ohkuma M."/>
            <person name="Sakamoto M."/>
            <person name="Matsutani M."/>
        </authorList>
    </citation>
    <scope>NUCLEOTIDE SEQUENCE [LARGE SCALE GENOMIC DNA]</scope>
    <source>
        <strain evidence="1 2">Kim32-2</strain>
    </source>
</reference>
<proteinExistence type="predicted"/>
<evidence type="ECO:0000313" key="1">
    <source>
        <dbReference type="EMBL" id="BDR60019.1"/>
    </source>
</evidence>
<protein>
    <recommendedName>
        <fullName evidence="3">DUF956 family protein</fullName>
    </recommendedName>
</protein>
<evidence type="ECO:0008006" key="3">
    <source>
        <dbReference type="Google" id="ProtNLM"/>
    </source>
</evidence>
<dbReference type="Pfam" id="PF06115">
    <property type="entry name" value="DUF956"/>
    <property type="match status" value="1"/>
</dbReference>
<gene>
    <name evidence="1" type="ORF">KIM322_02800</name>
</gene>
<dbReference type="EMBL" id="AP026803">
    <property type="protein sequence ID" value="BDR60019.1"/>
    <property type="molecule type" value="Genomic_DNA"/>
</dbReference>